<dbReference type="GO" id="GO:0016491">
    <property type="term" value="F:oxidoreductase activity"/>
    <property type="evidence" value="ECO:0007669"/>
    <property type="project" value="InterPro"/>
</dbReference>
<dbReference type="InterPro" id="IPR000866">
    <property type="entry name" value="AhpC/TSA"/>
</dbReference>
<keyword evidence="2" id="KW-0201">Cytochrome c-type biogenesis</keyword>
<dbReference type="GO" id="GO:0030313">
    <property type="term" value="C:cell envelope"/>
    <property type="evidence" value="ECO:0007669"/>
    <property type="project" value="UniProtKB-SubCell"/>
</dbReference>
<comment type="caution">
    <text evidence="6">The sequence shown here is derived from an EMBL/GenBank/DDBJ whole genome shotgun (WGS) entry which is preliminary data.</text>
</comment>
<dbReference type="SUPFAM" id="SSF52833">
    <property type="entry name" value="Thioredoxin-like"/>
    <property type="match status" value="1"/>
</dbReference>
<name>A0A5C6S724_9BACT</name>
<evidence type="ECO:0000256" key="4">
    <source>
        <dbReference type="ARBA" id="ARBA00023284"/>
    </source>
</evidence>
<dbReference type="PANTHER" id="PTHR42852">
    <property type="entry name" value="THIOL:DISULFIDE INTERCHANGE PROTEIN DSBE"/>
    <property type="match status" value="1"/>
</dbReference>
<organism evidence="6 7">
    <name type="scientific">Phaeodactylibacter luteus</name>
    <dbReference type="NCBI Taxonomy" id="1564516"/>
    <lineage>
        <taxon>Bacteria</taxon>
        <taxon>Pseudomonadati</taxon>
        <taxon>Bacteroidota</taxon>
        <taxon>Saprospiria</taxon>
        <taxon>Saprospirales</taxon>
        <taxon>Haliscomenobacteraceae</taxon>
        <taxon>Phaeodactylibacter</taxon>
    </lineage>
</organism>
<dbReference type="GO" id="GO:0017004">
    <property type="term" value="P:cytochrome complex assembly"/>
    <property type="evidence" value="ECO:0007669"/>
    <property type="project" value="UniProtKB-KW"/>
</dbReference>
<dbReference type="InterPro" id="IPR050553">
    <property type="entry name" value="Thioredoxin_ResA/DsbE_sf"/>
</dbReference>
<dbReference type="Proteomes" id="UP000321580">
    <property type="component" value="Unassembled WGS sequence"/>
</dbReference>
<dbReference type="PROSITE" id="PS00194">
    <property type="entry name" value="THIOREDOXIN_1"/>
    <property type="match status" value="1"/>
</dbReference>
<dbReference type="PANTHER" id="PTHR42852:SF6">
    <property type="entry name" value="THIOL:DISULFIDE INTERCHANGE PROTEIN DSBE"/>
    <property type="match status" value="1"/>
</dbReference>
<keyword evidence="7" id="KW-1185">Reference proteome</keyword>
<dbReference type="OrthoDB" id="9805634at2"/>
<comment type="subcellular location">
    <subcellularLocation>
        <location evidence="1">Cell envelope</location>
    </subcellularLocation>
</comment>
<dbReference type="InterPro" id="IPR013766">
    <property type="entry name" value="Thioredoxin_domain"/>
</dbReference>
<feature type="domain" description="Thioredoxin" evidence="5">
    <location>
        <begin position="225"/>
        <end position="361"/>
    </location>
</feature>
<protein>
    <submittedName>
        <fullName evidence="6">Redoxin domain-containing protein</fullName>
    </submittedName>
</protein>
<dbReference type="InterPro" id="IPR036249">
    <property type="entry name" value="Thioredoxin-like_sf"/>
</dbReference>
<evidence type="ECO:0000313" key="7">
    <source>
        <dbReference type="Proteomes" id="UP000321580"/>
    </source>
</evidence>
<dbReference type="AlphaFoldDB" id="A0A5C6S724"/>
<dbReference type="GO" id="GO:0016209">
    <property type="term" value="F:antioxidant activity"/>
    <property type="evidence" value="ECO:0007669"/>
    <property type="project" value="InterPro"/>
</dbReference>
<dbReference type="EMBL" id="VOOR01000001">
    <property type="protein sequence ID" value="TXB70300.1"/>
    <property type="molecule type" value="Genomic_DNA"/>
</dbReference>
<gene>
    <name evidence="6" type="ORF">FRY97_00640</name>
</gene>
<evidence type="ECO:0000313" key="6">
    <source>
        <dbReference type="EMBL" id="TXB70300.1"/>
    </source>
</evidence>
<keyword evidence="4" id="KW-0676">Redox-active center</keyword>
<dbReference type="CDD" id="cd02966">
    <property type="entry name" value="TlpA_like_family"/>
    <property type="match status" value="1"/>
</dbReference>
<dbReference type="InterPro" id="IPR017937">
    <property type="entry name" value="Thioredoxin_CS"/>
</dbReference>
<evidence type="ECO:0000256" key="1">
    <source>
        <dbReference type="ARBA" id="ARBA00004196"/>
    </source>
</evidence>
<keyword evidence="3" id="KW-1015">Disulfide bond</keyword>
<evidence type="ECO:0000259" key="5">
    <source>
        <dbReference type="PROSITE" id="PS51352"/>
    </source>
</evidence>
<evidence type="ECO:0000256" key="3">
    <source>
        <dbReference type="ARBA" id="ARBA00023157"/>
    </source>
</evidence>
<accession>A0A5C6S724</accession>
<dbReference type="Pfam" id="PF00578">
    <property type="entry name" value="AhpC-TSA"/>
    <property type="match status" value="1"/>
</dbReference>
<dbReference type="PROSITE" id="PS51352">
    <property type="entry name" value="THIOREDOXIN_2"/>
    <property type="match status" value="1"/>
</dbReference>
<sequence>MQIKGNQENQVFYQNLKFEESQKPAFAEISQKMQGLQQGSPEYQALKEQQDKLIAERRDHLKKLFTTYPNTLFTAFKRAGQNPVLKEPKLANGEIDTQTQVEIFRQEFWDGVDFSDKRLLYTPVIFNKLKRYITELTAQNPVAIGKSTDELMAKVSGDDPAKKEYFKFFANWITLNYEPTKTTLMDAEGVYVHMVQNYFTKERAFWTDSMTVYGLQQRASEMAASLVGQPAPNVISYDPNGQETALLDLKAEYLVVYMYNPTCEHCMEETPKLVQLYPTLKQQNGDVYGIALDTDHDEWTGYIRKTGMTWTNVFDPSNRSIYKKYYVDVTPEIYVINPDRKIIAKNIKVNQIMEVIRMDRERRQ</sequence>
<proteinExistence type="predicted"/>
<reference evidence="6 7" key="1">
    <citation type="submission" date="2019-08" db="EMBL/GenBank/DDBJ databases">
        <title>Genome of Phaeodactylibacter luteus.</title>
        <authorList>
            <person name="Bowman J.P."/>
        </authorList>
    </citation>
    <scope>NUCLEOTIDE SEQUENCE [LARGE SCALE GENOMIC DNA]</scope>
    <source>
        <strain evidence="6 7">KCTC 42180</strain>
    </source>
</reference>
<dbReference type="Gene3D" id="3.40.30.10">
    <property type="entry name" value="Glutaredoxin"/>
    <property type="match status" value="1"/>
</dbReference>
<evidence type="ECO:0000256" key="2">
    <source>
        <dbReference type="ARBA" id="ARBA00022748"/>
    </source>
</evidence>